<dbReference type="PANTHER" id="PTHR12558">
    <property type="entry name" value="CELL DIVISION CYCLE 16,23,27"/>
    <property type="match status" value="1"/>
</dbReference>
<feature type="repeat" description="TPR" evidence="2">
    <location>
        <begin position="567"/>
        <end position="600"/>
    </location>
</feature>
<dbReference type="GO" id="GO:0005680">
    <property type="term" value="C:anaphase-promoting complex"/>
    <property type="evidence" value="ECO:0007669"/>
    <property type="project" value="TreeGrafter"/>
</dbReference>
<dbReference type="SUPFAM" id="SSF48452">
    <property type="entry name" value="TPR-like"/>
    <property type="match status" value="2"/>
</dbReference>
<feature type="region of interest" description="Disordered" evidence="3">
    <location>
        <begin position="1"/>
        <end position="26"/>
    </location>
</feature>
<dbReference type="Proteomes" id="UP000440367">
    <property type="component" value="Unassembled WGS sequence"/>
</dbReference>
<dbReference type="EMBL" id="QXFW01000294">
    <property type="protein sequence ID" value="KAE9017143.1"/>
    <property type="molecule type" value="Genomic_DNA"/>
</dbReference>
<dbReference type="Proteomes" id="UP000437068">
    <property type="component" value="Unassembled WGS sequence"/>
</dbReference>
<evidence type="ECO:0000313" key="7">
    <source>
        <dbReference type="EMBL" id="KAE9132838.1"/>
    </source>
</evidence>
<reference evidence="12 13" key="1">
    <citation type="submission" date="2018-08" db="EMBL/GenBank/DDBJ databases">
        <title>Genomic investigation of the strawberry pathogen Phytophthora fragariae indicates pathogenicity is determined by transcriptional variation in three key races.</title>
        <authorList>
            <person name="Adams T.M."/>
            <person name="Armitage A.D."/>
            <person name="Sobczyk M.K."/>
            <person name="Bates H.J."/>
            <person name="Dunwell J.M."/>
            <person name="Nellist C.F."/>
            <person name="Harrison R.J."/>
        </authorList>
    </citation>
    <scope>NUCLEOTIDE SEQUENCE [LARGE SCALE GENOMIC DNA]</scope>
    <source>
        <strain evidence="11 14">A4</strain>
        <strain evidence="10 15">BC-1</strain>
        <strain evidence="9 13">NOV-27</strain>
        <strain evidence="8 16">NOV-5</strain>
        <strain evidence="7 17">NOV-71</strain>
        <strain evidence="4 12">NOV-9</strain>
        <strain evidence="6 19">ONT-3</strain>
        <strain evidence="5 18">SCRP245</strain>
    </source>
</reference>
<evidence type="ECO:0000313" key="10">
    <source>
        <dbReference type="EMBL" id="KAE9251800.1"/>
    </source>
</evidence>
<dbReference type="PROSITE" id="PS50293">
    <property type="entry name" value="TPR_REGION"/>
    <property type="match status" value="1"/>
</dbReference>
<dbReference type="EMBL" id="QXGA01000098">
    <property type="protein sequence ID" value="KAE9152611.1"/>
    <property type="molecule type" value="Genomic_DNA"/>
</dbReference>
<evidence type="ECO:0000313" key="19">
    <source>
        <dbReference type="Proteomes" id="UP000488956"/>
    </source>
</evidence>
<protein>
    <recommendedName>
        <fullName evidence="20">Anaphase-promoting complex subunit 7</fullName>
    </recommendedName>
</protein>
<dbReference type="Proteomes" id="UP000488956">
    <property type="component" value="Unassembled WGS sequence"/>
</dbReference>
<feature type="region of interest" description="Disordered" evidence="3">
    <location>
        <begin position="614"/>
        <end position="646"/>
    </location>
</feature>
<keyword evidence="1 2" id="KW-0802">TPR repeat</keyword>
<evidence type="ECO:0000313" key="11">
    <source>
        <dbReference type="EMBL" id="KAE9324879.1"/>
    </source>
</evidence>
<dbReference type="EMBL" id="QXGE01000099">
    <property type="protein sequence ID" value="KAE9324879.1"/>
    <property type="molecule type" value="Genomic_DNA"/>
</dbReference>
<dbReference type="Pfam" id="PF14559">
    <property type="entry name" value="TPR_19"/>
    <property type="match status" value="1"/>
</dbReference>
<proteinExistence type="predicted"/>
<feature type="region of interest" description="Disordered" evidence="3">
    <location>
        <begin position="233"/>
        <end position="258"/>
    </location>
</feature>
<evidence type="ECO:0000313" key="5">
    <source>
        <dbReference type="EMBL" id="KAE9017143.1"/>
    </source>
</evidence>
<dbReference type="PANTHER" id="PTHR12558:SF36">
    <property type="entry name" value="ANAPHASE-PROMOTING COMPLEX SUBUNIT 7"/>
    <property type="match status" value="1"/>
</dbReference>
<evidence type="ECO:0000313" key="12">
    <source>
        <dbReference type="Proteomes" id="UP000429523"/>
    </source>
</evidence>
<dbReference type="Proteomes" id="UP000429523">
    <property type="component" value="Unassembled WGS sequence"/>
</dbReference>
<dbReference type="Proteomes" id="UP000440732">
    <property type="component" value="Unassembled WGS sequence"/>
</dbReference>
<dbReference type="EMBL" id="QXGB01000115">
    <property type="protein sequence ID" value="KAE9229696.1"/>
    <property type="molecule type" value="Genomic_DNA"/>
</dbReference>
<dbReference type="OrthoDB" id="308440at2759"/>
<evidence type="ECO:0000256" key="1">
    <source>
        <dbReference type="ARBA" id="ARBA00022803"/>
    </source>
</evidence>
<feature type="compositionally biased region" description="Acidic residues" evidence="3">
    <location>
        <begin position="629"/>
        <end position="639"/>
    </location>
</feature>
<dbReference type="GO" id="GO:0051301">
    <property type="term" value="P:cell division"/>
    <property type="evidence" value="ECO:0007669"/>
    <property type="project" value="TreeGrafter"/>
</dbReference>
<dbReference type="InterPro" id="IPR011990">
    <property type="entry name" value="TPR-like_helical_dom_sf"/>
</dbReference>
<evidence type="ECO:0000313" key="9">
    <source>
        <dbReference type="EMBL" id="KAE9229696.1"/>
    </source>
</evidence>
<dbReference type="Proteomes" id="UP000441208">
    <property type="component" value="Unassembled WGS sequence"/>
</dbReference>
<dbReference type="GO" id="GO:0045842">
    <property type="term" value="P:positive regulation of mitotic metaphase/anaphase transition"/>
    <property type="evidence" value="ECO:0007669"/>
    <property type="project" value="TreeGrafter"/>
</dbReference>
<accession>A0A6A3FKZ7</accession>
<evidence type="ECO:0000313" key="14">
    <source>
        <dbReference type="Proteomes" id="UP000437068"/>
    </source>
</evidence>
<evidence type="ECO:0000313" key="18">
    <source>
        <dbReference type="Proteomes" id="UP000460718"/>
    </source>
</evidence>
<evidence type="ECO:0000313" key="13">
    <source>
        <dbReference type="Proteomes" id="UP000433483"/>
    </source>
</evidence>
<dbReference type="AlphaFoldDB" id="A0A6A3FKZ7"/>
<dbReference type="InterPro" id="IPR019734">
    <property type="entry name" value="TPR_rpt"/>
</dbReference>
<dbReference type="SMART" id="SM00028">
    <property type="entry name" value="TPR"/>
    <property type="match status" value="4"/>
</dbReference>
<evidence type="ECO:0000313" key="4">
    <source>
        <dbReference type="EMBL" id="KAE8946449.1"/>
    </source>
</evidence>
<comment type="caution">
    <text evidence="4">The sequence shown here is derived from an EMBL/GenBank/DDBJ whole genome shotgun (WGS) entry which is preliminary data.</text>
</comment>
<dbReference type="EMBL" id="QXFX01000294">
    <property type="protein sequence ID" value="KAE9121606.1"/>
    <property type="molecule type" value="Genomic_DNA"/>
</dbReference>
<evidence type="ECO:0000313" key="16">
    <source>
        <dbReference type="Proteomes" id="UP000440732"/>
    </source>
</evidence>
<gene>
    <name evidence="11" type="ORF">PF001_g3188</name>
    <name evidence="10" type="ORF">PF002_g4116</name>
    <name evidence="9" type="ORF">PF005_g3760</name>
    <name evidence="8" type="ORF">PF006_g3156</name>
    <name evidence="7" type="ORF">PF007_g3553</name>
    <name evidence="4" type="ORF">PF009_g3945</name>
    <name evidence="6" type="ORF">PF010_g7024</name>
    <name evidence="5" type="ORF">PF011_g6841</name>
</gene>
<organism evidence="4 12">
    <name type="scientific">Phytophthora fragariae</name>
    <dbReference type="NCBI Taxonomy" id="53985"/>
    <lineage>
        <taxon>Eukaryota</taxon>
        <taxon>Sar</taxon>
        <taxon>Stramenopiles</taxon>
        <taxon>Oomycota</taxon>
        <taxon>Peronosporomycetes</taxon>
        <taxon>Peronosporales</taxon>
        <taxon>Peronosporaceae</taxon>
        <taxon>Phytophthora</taxon>
    </lineage>
</organism>
<dbReference type="Gene3D" id="1.25.40.10">
    <property type="entry name" value="Tetratricopeptide repeat domain"/>
    <property type="match status" value="1"/>
</dbReference>
<evidence type="ECO:0000313" key="8">
    <source>
        <dbReference type="EMBL" id="KAE9152611.1"/>
    </source>
</evidence>
<evidence type="ECO:0008006" key="20">
    <source>
        <dbReference type="Google" id="ProtNLM"/>
    </source>
</evidence>
<sequence length="646" mass="72397">MERPSKKRRANELPAAPSESTGAPCSTHQAALFDAETMQQQLEVFSRCGDADSAQILGELLVSVALFPSDSELRSSSRAASDENFLSRRSMDQLEAPTNSARTLSPAFHAKTLRLFADLMLAKREFKRAIRYYHRSCRDLSVVTNEEELEVKLKVARCYVQLDCVHEAIEVLKSTPPEGRSLSMNLLLGKLYVKEGLQNKAEESYGAALRQNPYALEAALALTELAAAKDASPDAFAGSDGATKARENVRSTGAPSNAPSFRQHEIERFYAKAATATRTTNSVLSRTDAHWMQMLVAAHMDAERGNSKTAIETYNALDRVFPKNLHCLLRKGTLEIDQELLHQAHVTFKRARQADELNLAFMDSYANCLRKGNSRTNLNDLVQELFQISDSCTESWLAAAYYNDVKGDYETALQFCERAVEERNHHAPAHLLRGELLLRLNRPQHALKAFWEACRLKRSLEAYTGVITSYCDLFAIGINRYKEAFATATSVVKLFPHKAQSFVLFGSVLALSSDRREQARQALQKALGMDPRKLSTNFALADLLVEEGNLRGAIERLQTLGERHPREEVFTKLAAVYSMDKQYAEALKYFHQALRLNPGSTEALRGLDRLEKLMRGEDPDELSNSLEQMDPEEPEESMETSEYLSP</sequence>
<evidence type="ECO:0000256" key="3">
    <source>
        <dbReference type="SAM" id="MobiDB-lite"/>
    </source>
</evidence>
<keyword evidence="13" id="KW-1185">Reference proteome</keyword>
<name>A0A6A3FKZ7_9STRA</name>
<evidence type="ECO:0000313" key="6">
    <source>
        <dbReference type="EMBL" id="KAE9121606.1"/>
    </source>
</evidence>
<dbReference type="Proteomes" id="UP000433483">
    <property type="component" value="Unassembled WGS sequence"/>
</dbReference>
<dbReference type="EMBL" id="QXFZ01000107">
    <property type="protein sequence ID" value="KAE9132838.1"/>
    <property type="molecule type" value="Genomic_DNA"/>
</dbReference>
<dbReference type="Pfam" id="PF13181">
    <property type="entry name" value="TPR_8"/>
    <property type="match status" value="1"/>
</dbReference>
<dbReference type="GO" id="GO:0016567">
    <property type="term" value="P:protein ubiquitination"/>
    <property type="evidence" value="ECO:0007669"/>
    <property type="project" value="TreeGrafter"/>
</dbReference>
<dbReference type="EMBL" id="QXGD01000125">
    <property type="protein sequence ID" value="KAE9251800.1"/>
    <property type="molecule type" value="Genomic_DNA"/>
</dbReference>
<evidence type="ECO:0000256" key="2">
    <source>
        <dbReference type="PROSITE-ProRule" id="PRU00339"/>
    </source>
</evidence>
<evidence type="ECO:0000313" key="17">
    <source>
        <dbReference type="Proteomes" id="UP000441208"/>
    </source>
</evidence>
<dbReference type="EMBL" id="QXGF01000117">
    <property type="protein sequence ID" value="KAE8946449.1"/>
    <property type="molecule type" value="Genomic_DNA"/>
</dbReference>
<dbReference type="PROSITE" id="PS50005">
    <property type="entry name" value="TPR"/>
    <property type="match status" value="1"/>
</dbReference>
<evidence type="ECO:0000313" key="15">
    <source>
        <dbReference type="Proteomes" id="UP000440367"/>
    </source>
</evidence>
<dbReference type="Proteomes" id="UP000460718">
    <property type="component" value="Unassembled WGS sequence"/>
</dbReference>